<evidence type="ECO:0000256" key="5">
    <source>
        <dbReference type="ARBA" id="ARBA00022960"/>
    </source>
</evidence>
<name>A0A430B123_9ENTE</name>
<organism evidence="9 10">
    <name type="scientific">Vagococcus elongatus</name>
    <dbReference type="NCBI Taxonomy" id="180344"/>
    <lineage>
        <taxon>Bacteria</taxon>
        <taxon>Bacillati</taxon>
        <taxon>Bacillota</taxon>
        <taxon>Bacilli</taxon>
        <taxon>Lactobacillales</taxon>
        <taxon>Enterococcaceae</taxon>
        <taxon>Vagococcus</taxon>
    </lineage>
</organism>
<evidence type="ECO:0000256" key="7">
    <source>
        <dbReference type="ARBA" id="ARBA00023136"/>
    </source>
</evidence>
<evidence type="ECO:0000256" key="3">
    <source>
        <dbReference type="ARBA" id="ARBA00022475"/>
    </source>
</evidence>
<protein>
    <submittedName>
        <fullName evidence="9">Rod shape-determining protein MreD</fullName>
    </submittedName>
</protein>
<keyword evidence="10" id="KW-1185">Reference proteome</keyword>
<evidence type="ECO:0000256" key="4">
    <source>
        <dbReference type="ARBA" id="ARBA00022692"/>
    </source>
</evidence>
<dbReference type="Proteomes" id="UP000287605">
    <property type="component" value="Unassembled WGS sequence"/>
</dbReference>
<feature type="transmembrane region" description="Helical" evidence="8">
    <location>
        <begin position="38"/>
        <end position="56"/>
    </location>
</feature>
<feature type="transmembrane region" description="Helical" evidence="8">
    <location>
        <begin position="85"/>
        <end position="101"/>
    </location>
</feature>
<dbReference type="AlphaFoldDB" id="A0A430B123"/>
<evidence type="ECO:0000313" key="10">
    <source>
        <dbReference type="Proteomes" id="UP000287605"/>
    </source>
</evidence>
<keyword evidence="7 8" id="KW-0472">Membrane</keyword>
<evidence type="ECO:0000256" key="6">
    <source>
        <dbReference type="ARBA" id="ARBA00022989"/>
    </source>
</evidence>
<keyword evidence="6 8" id="KW-1133">Transmembrane helix</keyword>
<dbReference type="InterPro" id="IPR007227">
    <property type="entry name" value="Cell_shape_determining_MreD"/>
</dbReference>
<gene>
    <name evidence="9" type="ORF">CBF29_03935</name>
</gene>
<sequence length="173" mass="19533">MQKKREVMKVLLPLLVLLAMLMDSQISNILRLLTGGELFFISHFMLLGLIMGSLFYSKTYMVITSIILGLLFDTYYYSILGINTVSLPLTVLLVYLVFDYIEPTIPTLLLSLVIFITIMDGSAYFIQVIFNLIEGNLLGFVSTQLGPTLLMNMTIFILLAYPIKKISEKSNRG</sequence>
<keyword evidence="3" id="KW-1003">Cell membrane</keyword>
<reference evidence="9 10" key="1">
    <citation type="submission" date="2017-05" db="EMBL/GenBank/DDBJ databases">
        <title>Vagococcus spp. assemblies.</title>
        <authorList>
            <person name="Gulvik C.A."/>
        </authorList>
    </citation>
    <scope>NUCLEOTIDE SEQUENCE [LARGE SCALE GENOMIC DNA]</scope>
    <source>
        <strain evidence="9 10">CCUG 51432</strain>
    </source>
</reference>
<dbReference type="GO" id="GO:0008360">
    <property type="term" value="P:regulation of cell shape"/>
    <property type="evidence" value="ECO:0007669"/>
    <property type="project" value="UniProtKB-KW"/>
</dbReference>
<evidence type="ECO:0000256" key="2">
    <source>
        <dbReference type="ARBA" id="ARBA00007776"/>
    </source>
</evidence>
<dbReference type="RefSeq" id="WP_126807565.1">
    <property type="nucleotide sequence ID" value="NZ_NGKA01000004.1"/>
</dbReference>
<evidence type="ECO:0000313" key="9">
    <source>
        <dbReference type="EMBL" id="RSU14043.1"/>
    </source>
</evidence>
<dbReference type="GO" id="GO:0005886">
    <property type="term" value="C:plasma membrane"/>
    <property type="evidence" value="ECO:0007669"/>
    <property type="project" value="UniProtKB-SubCell"/>
</dbReference>
<dbReference type="NCBIfam" id="TIGR03426">
    <property type="entry name" value="shape_MreD"/>
    <property type="match status" value="1"/>
</dbReference>
<keyword evidence="5" id="KW-0133">Cell shape</keyword>
<dbReference type="Pfam" id="PF04093">
    <property type="entry name" value="MreD"/>
    <property type="match status" value="1"/>
</dbReference>
<evidence type="ECO:0000256" key="1">
    <source>
        <dbReference type="ARBA" id="ARBA00004651"/>
    </source>
</evidence>
<keyword evidence="4 8" id="KW-0812">Transmembrane</keyword>
<comment type="caution">
    <text evidence="9">The sequence shown here is derived from an EMBL/GenBank/DDBJ whole genome shotgun (WGS) entry which is preliminary data.</text>
</comment>
<feature type="transmembrane region" description="Helical" evidence="8">
    <location>
        <begin position="108"/>
        <end position="133"/>
    </location>
</feature>
<accession>A0A430B123</accession>
<feature type="transmembrane region" description="Helical" evidence="8">
    <location>
        <begin position="145"/>
        <end position="163"/>
    </location>
</feature>
<dbReference type="OrthoDB" id="2148512at2"/>
<comment type="similarity">
    <text evidence="2">Belongs to the MreD family.</text>
</comment>
<comment type="subcellular location">
    <subcellularLocation>
        <location evidence="1">Cell membrane</location>
        <topology evidence="1">Multi-pass membrane protein</topology>
    </subcellularLocation>
</comment>
<evidence type="ECO:0000256" key="8">
    <source>
        <dbReference type="SAM" id="Phobius"/>
    </source>
</evidence>
<proteinExistence type="inferred from homology"/>
<dbReference type="EMBL" id="NGKA01000004">
    <property type="protein sequence ID" value="RSU14043.1"/>
    <property type="molecule type" value="Genomic_DNA"/>
</dbReference>